<dbReference type="InterPro" id="IPR018482">
    <property type="entry name" value="Znf-C4H2"/>
</dbReference>
<reference evidence="4" key="1">
    <citation type="submission" date="2021-06" db="EMBL/GenBank/DDBJ databases">
        <title>Parelaphostrongylus tenuis whole genome reference sequence.</title>
        <authorList>
            <person name="Garwood T.J."/>
            <person name="Larsen P.A."/>
            <person name="Fountain-Jones N.M."/>
            <person name="Garbe J.R."/>
            <person name="Macchietto M.G."/>
            <person name="Kania S.A."/>
            <person name="Gerhold R.W."/>
            <person name="Richards J.E."/>
            <person name="Wolf T.M."/>
        </authorList>
    </citation>
    <scope>NUCLEOTIDE SEQUENCE</scope>
    <source>
        <strain evidence="4">MNPRO001-30</strain>
        <tissue evidence="4">Meninges</tissue>
    </source>
</reference>
<feature type="coiled-coil region" evidence="1">
    <location>
        <begin position="35"/>
        <end position="119"/>
    </location>
</feature>
<evidence type="ECO:0000313" key="4">
    <source>
        <dbReference type="EMBL" id="KAJ1364700.1"/>
    </source>
</evidence>
<evidence type="ECO:0000259" key="3">
    <source>
        <dbReference type="PROSITE" id="PS51896"/>
    </source>
</evidence>
<dbReference type="GO" id="GO:0005634">
    <property type="term" value="C:nucleus"/>
    <property type="evidence" value="ECO:0007669"/>
    <property type="project" value="TreeGrafter"/>
</dbReference>
<sequence length="223" mass="25640">MNMDLENLTEQLNGLVVVGDRLRSFQACYSDVCTEENLLSEVKNHLENCRKTEEDLENERKGHAEELRQINQDINQLEDILKTLRSERETKRARLTRQMDELRVAMNQANESIRAAEISTVTLEDLSDIPKELLEGIFVPSSTRNPPTSFSFLNSHFPFLSPLTMTSSVKGLMQDMNKMKTCESCGAQIHRNAPTCPMCKMRSRSKKSEEIKKERRMKTSQLL</sequence>
<dbReference type="AlphaFoldDB" id="A0AAD5MU40"/>
<feature type="region of interest" description="Disordered" evidence="2">
    <location>
        <begin position="199"/>
        <end position="223"/>
    </location>
</feature>
<dbReference type="Pfam" id="PF10146">
    <property type="entry name" value="zf-C4H2"/>
    <property type="match status" value="2"/>
</dbReference>
<proteinExistence type="predicted"/>
<dbReference type="InterPro" id="IPR044069">
    <property type="entry name" value="ZF_C4H2"/>
</dbReference>
<feature type="compositionally biased region" description="Basic residues" evidence="2">
    <location>
        <begin position="214"/>
        <end position="223"/>
    </location>
</feature>
<accession>A0AAD5MU40</accession>
<dbReference type="PANTHER" id="PTHR31058:SF2">
    <property type="entry name" value="ZINC FINGER C4H2 DOMAIN-CONTAINING PROTEIN"/>
    <property type="match status" value="1"/>
</dbReference>
<gene>
    <name evidence="4" type="ORF">KIN20_024844</name>
</gene>
<protein>
    <recommendedName>
        <fullName evidence="3">C4H2-type domain-containing protein</fullName>
    </recommendedName>
</protein>
<dbReference type="GO" id="GO:0045666">
    <property type="term" value="P:positive regulation of neuron differentiation"/>
    <property type="evidence" value="ECO:0007669"/>
    <property type="project" value="TreeGrafter"/>
</dbReference>
<keyword evidence="1" id="KW-0175">Coiled coil</keyword>
<organism evidence="4 5">
    <name type="scientific">Parelaphostrongylus tenuis</name>
    <name type="common">Meningeal worm</name>
    <dbReference type="NCBI Taxonomy" id="148309"/>
    <lineage>
        <taxon>Eukaryota</taxon>
        <taxon>Metazoa</taxon>
        <taxon>Ecdysozoa</taxon>
        <taxon>Nematoda</taxon>
        <taxon>Chromadorea</taxon>
        <taxon>Rhabditida</taxon>
        <taxon>Rhabditina</taxon>
        <taxon>Rhabditomorpha</taxon>
        <taxon>Strongyloidea</taxon>
        <taxon>Metastrongylidae</taxon>
        <taxon>Parelaphostrongylus</taxon>
    </lineage>
</organism>
<dbReference type="EMBL" id="JAHQIW010005038">
    <property type="protein sequence ID" value="KAJ1364700.1"/>
    <property type="molecule type" value="Genomic_DNA"/>
</dbReference>
<dbReference type="PANTHER" id="PTHR31058">
    <property type="entry name" value="ZINC FINGER C4H2 DOMAIN-CONTAINING PROTEIN"/>
    <property type="match status" value="1"/>
</dbReference>
<dbReference type="Proteomes" id="UP001196413">
    <property type="component" value="Unassembled WGS sequence"/>
</dbReference>
<keyword evidence="5" id="KW-1185">Reference proteome</keyword>
<feature type="domain" description="C4H2-type" evidence="3">
    <location>
        <begin position="174"/>
        <end position="216"/>
    </location>
</feature>
<dbReference type="PROSITE" id="PS51896">
    <property type="entry name" value="ZF_C4H2"/>
    <property type="match status" value="1"/>
</dbReference>
<name>A0AAD5MU40_PARTN</name>
<evidence type="ECO:0000256" key="2">
    <source>
        <dbReference type="SAM" id="MobiDB-lite"/>
    </source>
</evidence>
<evidence type="ECO:0000256" key="1">
    <source>
        <dbReference type="SAM" id="Coils"/>
    </source>
</evidence>
<evidence type="ECO:0000313" key="5">
    <source>
        <dbReference type="Proteomes" id="UP001196413"/>
    </source>
</evidence>
<comment type="caution">
    <text evidence="4">The sequence shown here is derived from an EMBL/GenBank/DDBJ whole genome shotgun (WGS) entry which is preliminary data.</text>
</comment>